<evidence type="ECO:0000313" key="1">
    <source>
        <dbReference type="EMBL" id="KEJ91301.1"/>
    </source>
</evidence>
<reference evidence="1 2" key="1">
    <citation type="submission" date="2014-04" db="EMBL/GenBank/DDBJ databases">
        <title>Draft Genome Sequence of Synergistes jonesii.</title>
        <authorList>
            <person name="Coil D.A."/>
            <person name="Eisen J.A."/>
            <person name="Holland-Moritz H.E."/>
        </authorList>
    </citation>
    <scope>NUCLEOTIDE SEQUENCE [LARGE SCALE GENOMIC DNA]</scope>
    <source>
        <strain evidence="1 2">78-1</strain>
    </source>
</reference>
<protein>
    <submittedName>
        <fullName evidence="1">Uncharacterized protein</fullName>
    </submittedName>
</protein>
<dbReference type="EMBL" id="JMKI01000053">
    <property type="protein sequence ID" value="KEJ91301.1"/>
    <property type="molecule type" value="Genomic_DNA"/>
</dbReference>
<sequence>MRVCWIAFRVKSPVLRDRRGGFGDNRKRIEEGDSPYFEFVKARRDSDRERTRSRCIDFRKELVAFLLGESMDKRVEMMQWYADYLDALRDGAK</sequence>
<dbReference type="Proteomes" id="UP000027665">
    <property type="component" value="Unassembled WGS sequence"/>
</dbReference>
<gene>
    <name evidence="1" type="ORF">EH55_11415</name>
</gene>
<dbReference type="AlphaFoldDB" id="A0A073IP81"/>
<evidence type="ECO:0000313" key="2">
    <source>
        <dbReference type="Proteomes" id="UP000027665"/>
    </source>
</evidence>
<name>A0A073IP81_9BACT</name>
<comment type="caution">
    <text evidence="1">The sequence shown here is derived from an EMBL/GenBank/DDBJ whole genome shotgun (WGS) entry which is preliminary data.</text>
</comment>
<proteinExistence type="predicted"/>
<keyword evidence="2" id="KW-1185">Reference proteome</keyword>
<organism evidence="1 2">
    <name type="scientific">Synergistes jonesii</name>
    <dbReference type="NCBI Taxonomy" id="2754"/>
    <lineage>
        <taxon>Bacteria</taxon>
        <taxon>Thermotogati</taxon>
        <taxon>Synergistota</taxon>
        <taxon>Synergistia</taxon>
        <taxon>Synergistales</taxon>
        <taxon>Synergistaceae</taxon>
        <taxon>Synergistes</taxon>
    </lineage>
</organism>
<accession>A0A073IP81</accession>